<evidence type="ECO:0000313" key="1">
    <source>
        <dbReference type="EMBL" id="RDZ18873.1"/>
    </source>
</evidence>
<comment type="caution">
    <text evidence="1">The sequence shown here is derived from an EMBL/GenBank/DDBJ whole genome shotgun (WGS) entry which is preliminary data.</text>
</comment>
<reference evidence="1 2" key="1">
    <citation type="journal article" date="2018" name="Appl. Environ. Microbiol.">
        <title>Antimicrobial susceptibility testing and tentative epidemiological cut-off values of five Bacillus species relevant for use as animal feed additives or for plant protection.</title>
        <authorList>
            <person name="Agerso Y."/>
            <person name="Stuer-Lauridsen B."/>
            <person name="Bjerre K."/>
            <person name="Jensen M.G."/>
            <person name="Johansen E."/>
            <person name="Bennedsen M."/>
            <person name="Brockmann E."/>
            <person name="Nielsen B."/>
        </authorList>
    </citation>
    <scope>NUCLEOTIDE SEQUENCE [LARGE SCALE GENOMIC DNA]</scope>
    <source>
        <strain evidence="1 2">CHCC20162</strain>
    </source>
</reference>
<dbReference type="AlphaFoldDB" id="A0A3D8XAL1"/>
<accession>A0A3D8XAL1</accession>
<evidence type="ECO:0000313" key="2">
    <source>
        <dbReference type="Proteomes" id="UP000256519"/>
    </source>
</evidence>
<sequence>MITTLFTKDTLFYTMDKFESKALYILLLQEINRPLFYYRPILHTSLTLKYQLGDVEAYYLTTIFERKVN</sequence>
<protein>
    <submittedName>
        <fullName evidence="1">Uncharacterized protein</fullName>
    </submittedName>
</protein>
<organism evidence="1 2">
    <name type="scientific">Priestia megaterium</name>
    <name type="common">Bacillus megaterium</name>
    <dbReference type="NCBI Taxonomy" id="1404"/>
    <lineage>
        <taxon>Bacteria</taxon>
        <taxon>Bacillati</taxon>
        <taxon>Bacillota</taxon>
        <taxon>Bacilli</taxon>
        <taxon>Bacillales</taxon>
        <taxon>Bacillaceae</taxon>
        <taxon>Priestia</taxon>
    </lineage>
</organism>
<dbReference type="Proteomes" id="UP000256519">
    <property type="component" value="Unassembled WGS sequence"/>
</dbReference>
<name>A0A3D8XAL1_PRIMG</name>
<dbReference type="EMBL" id="PQWM01000004">
    <property type="protein sequence ID" value="RDZ18873.1"/>
    <property type="molecule type" value="Genomic_DNA"/>
</dbReference>
<proteinExistence type="predicted"/>
<gene>
    <name evidence="1" type="ORF">C3744_00290</name>
</gene>